<name>A0A023W5P9_9CAUD</name>
<dbReference type="EMBL" id="KJ510413">
    <property type="protein sequence ID" value="AHY26965.1"/>
    <property type="molecule type" value="Genomic_DNA"/>
</dbReference>
<dbReference type="RefSeq" id="YP_009031176.1">
    <property type="nucleotide sequence ID" value="NC_024135.1"/>
</dbReference>
<sequence>MTEFTRPNGKPYRPRKPGLQAHIWSNEAAGLNECGVVVLGTHDIEAARPLALDASRRYLDADGIEAPVRGWFRQGFHYGERRWFFDGDKGRPGVSFTAVVA</sequence>
<dbReference type="GeneID" id="19488357"/>
<evidence type="ECO:0000313" key="1">
    <source>
        <dbReference type="EMBL" id="AHY26965.1"/>
    </source>
</evidence>
<protein>
    <submittedName>
        <fullName evidence="1">Uncharacterized protein</fullName>
    </submittedName>
</protein>
<proteinExistence type="predicted"/>
<accession>A0A023W5P9</accession>
<organism evidence="1 2">
    <name type="scientific">Mycobacterium phage Bernal13</name>
    <dbReference type="NCBI Taxonomy" id="1486424"/>
    <lineage>
        <taxon>Viruses</taxon>
        <taxon>Duplodnaviria</taxon>
        <taxon>Heunggongvirae</taxon>
        <taxon>Uroviricota</taxon>
        <taxon>Caudoviricetes</taxon>
        <taxon>Bernalvirus</taxon>
        <taxon>Bernalvirus bernal13</taxon>
    </lineage>
</organism>
<evidence type="ECO:0000313" key="2">
    <source>
        <dbReference type="Proteomes" id="UP000024441"/>
    </source>
</evidence>
<keyword evidence="2" id="KW-1185">Reference proteome</keyword>
<dbReference type="Proteomes" id="UP000024441">
    <property type="component" value="Segment"/>
</dbReference>
<reference evidence="1 2" key="1">
    <citation type="submission" date="2014-02" db="EMBL/GenBank/DDBJ databases">
        <authorList>
            <person name="Bateh S."/>
            <person name="Bernal D."/>
            <person name="Debose F."/>
            <person name="Kujala R."/>
            <person name="Lamas N."/>
            <person name="Menkis M."/>
            <person name="Romero R."/>
            <person name="Schrull J."/>
            <person name="Sharma S."/>
            <person name="Sidronio T."/>
            <person name="Solanki D."/>
            <person name="Swartout D."/>
            <person name="Venero M."/>
            <person name="Vijayan A."/>
            <person name="Wang J.-S."/>
            <person name="Yakovenko A."/>
            <person name="Sabo J.L."/>
            <person name="Braun E.L."/>
            <person name="Barbazuk W.B."/>
            <person name="Buck G.A."/>
            <person name="Campbell R."/>
            <person name="Carvalho M.R."/>
            <person name="Duckworth R.A."/>
            <person name="Dunn T."/>
            <person name="Halpern C."/>
            <person name="Johnson A."/>
            <person name="Kiflezghi M.G."/>
            <person name="Lee V."/>
            <person name="Loviza R.A."/>
            <person name="Serrano M.G."/>
            <person name="Shah Z.V."/>
            <person name="Sharma K."/>
            <person name="Voegtly L.J."/>
            <person name="Walstead R."/>
            <person name="Wang Y.P."/>
            <person name="Bradley K.W."/>
            <person name="Clarke D.Q."/>
            <person name="Barker L.P."/>
            <person name="Bailey C."/>
            <person name="Asai D.J."/>
            <person name="Bowman C.A."/>
            <person name="Russell D.A."/>
            <person name="Pope W.H."/>
            <person name="Jacobs-Sera D."/>
            <person name="Hendrix R.W."/>
            <person name="Hatfull G.F."/>
        </authorList>
    </citation>
    <scope>NUCLEOTIDE SEQUENCE [LARGE SCALE GENOMIC DNA]</scope>
</reference>
<dbReference type="KEGG" id="vg:19488357"/>
<gene>
    <name evidence="1" type="primary">50</name>
    <name evidence="1" type="ORF">PBI_BERNAL13_50</name>
</gene>